<evidence type="ECO:0000313" key="3">
    <source>
        <dbReference type="Proteomes" id="UP000572984"/>
    </source>
</evidence>
<feature type="domain" description="NIF system FeS cluster assembly NifU N-terminal" evidence="1">
    <location>
        <begin position="6"/>
        <end position="92"/>
    </location>
</feature>
<dbReference type="GO" id="GO:0016226">
    <property type="term" value="P:iron-sulfur cluster assembly"/>
    <property type="evidence" value="ECO:0007669"/>
    <property type="project" value="InterPro"/>
</dbReference>
<proteinExistence type="predicted"/>
<reference evidence="2 3" key="1">
    <citation type="submission" date="2020-07" db="EMBL/GenBank/DDBJ databases">
        <title>Draft genome and description of Microvirga mediterraneensis Marseille-Q2068 sp. nov.</title>
        <authorList>
            <person name="Boxberger M."/>
        </authorList>
    </citation>
    <scope>NUCLEOTIDE SEQUENCE [LARGE SCALE GENOMIC DNA]</scope>
    <source>
        <strain evidence="2 3">Marseille-Q2068</strain>
    </source>
</reference>
<dbReference type="AlphaFoldDB" id="A0A838BMH0"/>
<dbReference type="RefSeq" id="WP_181051602.1">
    <property type="nucleotide sequence ID" value="NZ_JACDXJ010000001.1"/>
</dbReference>
<name>A0A838BMH0_9HYPH</name>
<keyword evidence="3" id="KW-1185">Reference proteome</keyword>
<gene>
    <name evidence="2" type="ORF">H0S73_07705</name>
</gene>
<organism evidence="2 3">
    <name type="scientific">Microvirga mediterraneensis</name>
    <dbReference type="NCBI Taxonomy" id="2754695"/>
    <lineage>
        <taxon>Bacteria</taxon>
        <taxon>Pseudomonadati</taxon>
        <taxon>Pseudomonadota</taxon>
        <taxon>Alphaproteobacteria</taxon>
        <taxon>Hyphomicrobiales</taxon>
        <taxon>Methylobacteriaceae</taxon>
        <taxon>Microvirga</taxon>
    </lineage>
</organism>
<evidence type="ECO:0000313" key="2">
    <source>
        <dbReference type="EMBL" id="MBA1156012.1"/>
    </source>
</evidence>
<comment type="caution">
    <text evidence="2">The sequence shown here is derived from an EMBL/GenBank/DDBJ whole genome shotgun (WGS) entry which is preliminary data.</text>
</comment>
<dbReference type="EMBL" id="JACDXJ010000001">
    <property type="protein sequence ID" value="MBA1156012.1"/>
    <property type="molecule type" value="Genomic_DNA"/>
</dbReference>
<dbReference type="Gene3D" id="3.90.1010.10">
    <property type="match status" value="1"/>
</dbReference>
<dbReference type="SUPFAM" id="SSF82649">
    <property type="entry name" value="SufE/NifU"/>
    <property type="match status" value="1"/>
</dbReference>
<protein>
    <submittedName>
        <fullName evidence="2">Iron-sulfur cluster assembly scaffold protein</fullName>
    </submittedName>
</protein>
<dbReference type="InterPro" id="IPR002871">
    <property type="entry name" value="NIF_FeS_clus_asmbl_NifU_N"/>
</dbReference>
<sequence>MLNDIYSRRILELAADIPLQGTLPDAHASARAHSKLCGSTVTVHLKLDGNVVSAFAHEVKACALGQASSSIMGRHVVGSTVDELRALREDMHRMLKDGGGPPSGKWAELALLQPARELKARHASILLTFDAVAEALAKAEAAGAEQARIAAPLGR</sequence>
<dbReference type="GO" id="GO:0051536">
    <property type="term" value="F:iron-sulfur cluster binding"/>
    <property type="evidence" value="ECO:0007669"/>
    <property type="project" value="InterPro"/>
</dbReference>
<dbReference type="GO" id="GO:0005506">
    <property type="term" value="F:iron ion binding"/>
    <property type="evidence" value="ECO:0007669"/>
    <property type="project" value="InterPro"/>
</dbReference>
<accession>A0A838BMH0</accession>
<dbReference type="Proteomes" id="UP000572984">
    <property type="component" value="Unassembled WGS sequence"/>
</dbReference>
<evidence type="ECO:0000259" key="1">
    <source>
        <dbReference type="Pfam" id="PF01592"/>
    </source>
</evidence>
<dbReference type="Pfam" id="PF01592">
    <property type="entry name" value="NifU_N"/>
    <property type="match status" value="1"/>
</dbReference>
<dbReference type="CDD" id="cd06664">
    <property type="entry name" value="IscU_like"/>
    <property type="match status" value="1"/>
</dbReference>